<dbReference type="InterPro" id="IPR026341">
    <property type="entry name" value="T9SS_type_B"/>
</dbReference>
<dbReference type="SMART" id="SM00710">
    <property type="entry name" value="PbH1"/>
    <property type="match status" value="6"/>
</dbReference>
<dbReference type="InterPro" id="IPR059226">
    <property type="entry name" value="Choice_anch_Q_dom"/>
</dbReference>
<feature type="domain" description="MBG" evidence="3">
    <location>
        <begin position="1569"/>
        <end position="1639"/>
    </location>
</feature>
<feature type="domain" description="MBG" evidence="3">
    <location>
        <begin position="1645"/>
        <end position="1714"/>
    </location>
</feature>
<dbReference type="InterPro" id="IPR041248">
    <property type="entry name" value="YDG"/>
</dbReference>
<evidence type="ECO:0000259" key="4">
    <source>
        <dbReference type="Pfam" id="PF19406"/>
    </source>
</evidence>
<dbReference type="Proteomes" id="UP000192276">
    <property type="component" value="Unassembled WGS sequence"/>
</dbReference>
<evidence type="ECO:0000259" key="2">
    <source>
        <dbReference type="Pfam" id="PF18657"/>
    </source>
</evidence>
<dbReference type="Pfam" id="PF18676">
    <property type="entry name" value="MBG_2"/>
    <property type="match status" value="6"/>
</dbReference>
<dbReference type="InterPro" id="IPR011050">
    <property type="entry name" value="Pectin_lyase_fold/virulence"/>
</dbReference>
<dbReference type="InterPro" id="IPR041286">
    <property type="entry name" value="MBG_2"/>
</dbReference>
<dbReference type="NCBIfam" id="NF041518">
    <property type="entry name" value="choice_anch_Q"/>
    <property type="match status" value="1"/>
</dbReference>
<dbReference type="Pfam" id="PF13585">
    <property type="entry name" value="CHU_C"/>
    <property type="match status" value="1"/>
</dbReference>
<evidence type="ECO:0000313" key="5">
    <source>
        <dbReference type="EMBL" id="OQP47835.1"/>
    </source>
</evidence>
<evidence type="ECO:0000259" key="3">
    <source>
        <dbReference type="Pfam" id="PF18676"/>
    </source>
</evidence>
<dbReference type="OrthoDB" id="728034at2"/>
<dbReference type="PANTHER" id="PTHR11319">
    <property type="entry name" value="G PROTEIN-COUPLED RECEPTOR-RELATED"/>
    <property type="match status" value="1"/>
</dbReference>
<accession>A0A1V9EPL7</accession>
<keyword evidence="1" id="KW-0732">Signal</keyword>
<dbReference type="SUPFAM" id="SSF51126">
    <property type="entry name" value="Pectin lyase-like"/>
    <property type="match status" value="1"/>
</dbReference>
<proteinExistence type="predicted"/>
<organism evidence="5 6">
    <name type="scientific">Niastella populi</name>
    <dbReference type="NCBI Taxonomy" id="550983"/>
    <lineage>
        <taxon>Bacteria</taxon>
        <taxon>Pseudomonadati</taxon>
        <taxon>Bacteroidota</taxon>
        <taxon>Chitinophagia</taxon>
        <taxon>Chitinophagales</taxon>
        <taxon>Chitinophagaceae</taxon>
        <taxon>Niastella</taxon>
    </lineage>
</organism>
<feature type="domain" description="YDG" evidence="2">
    <location>
        <begin position="1240"/>
        <end position="1326"/>
    </location>
</feature>
<evidence type="ECO:0000256" key="1">
    <source>
        <dbReference type="SAM" id="SignalP"/>
    </source>
</evidence>
<feature type="domain" description="MBG" evidence="3">
    <location>
        <begin position="1417"/>
        <end position="1487"/>
    </location>
</feature>
<dbReference type="NCBIfam" id="TIGR04131">
    <property type="entry name" value="Bac_Flav_CTERM"/>
    <property type="match status" value="1"/>
</dbReference>
<dbReference type="InterPro" id="IPR006626">
    <property type="entry name" value="PbH1"/>
</dbReference>
<evidence type="ECO:0008006" key="7">
    <source>
        <dbReference type="Google" id="ProtNLM"/>
    </source>
</evidence>
<feature type="chain" id="PRO_5013026116" description="Gliding motility-associated C-terminal domain-containing protein" evidence="1">
    <location>
        <begin position="23"/>
        <end position="1960"/>
    </location>
</feature>
<protein>
    <recommendedName>
        <fullName evidence="7">Gliding motility-associated C-terminal domain-containing protein</fullName>
    </recommendedName>
</protein>
<keyword evidence="6" id="KW-1185">Reference proteome</keyword>
<dbReference type="Pfam" id="PF19406">
    <property type="entry name" value="PKD_5"/>
    <property type="match status" value="1"/>
</dbReference>
<dbReference type="Pfam" id="PF18657">
    <property type="entry name" value="YDG"/>
    <property type="match status" value="1"/>
</dbReference>
<feature type="domain" description="MBG" evidence="3">
    <location>
        <begin position="1721"/>
        <end position="1794"/>
    </location>
</feature>
<dbReference type="STRING" id="550983.A4R26_31725"/>
<sequence length="1960" mass="204750">MNPTLRLLINVLLLLLPFCEPAAGQHRQPGGKMYRPAGVVEPNFTSFPVHEKIPVTVWEQFNPGQPYTERSNYKVFPNDTVKYAEVIGKRNAYESFYRNPANPAGYSLVKSLYPVNFQRNGEWIPVDAALRPIDNGVYEATDQWDPVGIHVKDKNTYLYNATGKAQFNDWTLYGINGNDKTALAKANWNNYTIGADGIRIIDIFPGIDAEMRVSRGGIKTSFIVHRLDFSQYGELYFEDSFKGLRGAGLYFRDKDNSRNRAEDVYADVGHETAAIKIAPAFGYAKNSPSFVSNFPYHISGNKLAVVVPVDYIVANLQSGDVIIDPLVQSSGTLAQSAVGTMFNATCGFTNSCDYTIAVTPPVNSTVTSVASEVYAVATAPCGRENFAYSLSIGTCYSPGPGPADIWQANGVTGPGTMLAGFYDEPTLYGCLPAPSCTPAPINVNFRLFRGCVGPVGCDNSCIGLVNPLSARITGYTVEVATIAASATTFCQGQNGTFSTTVSNGVGPYSAVNWSYSNTGTPSLGTGNSIVTGSALSSGNHTLYARATDACGVTATRSVSFTVKPLPVATLPAGVTICNGGTTNITPASSITGTTYSWTVVQTGVTGASGGAGASIVQTLTATGTTPGTAVYTITPTANGCAGTPVTYTVTVKPVNNVLYVDALNGNDANCGDAWTNSLQTLSAALKIAKTYNYVDSILVAKGTYYPTGAQNGTNRDSSFLIQRGKLKFFGGYPNGGGARDVTANPTVLSGDIGAANDSIDNSYHLMVIVDVPAAADSIVIDGFTFTKGNADGGGLVMYGAQNLYQGHGAGLYMQYNQNGQKTALRNLTFLAGTARILGGGIELVFSSPYIQNCEFRNNRTYTFGGALANDHSAGPYVTDCRFTGNVANSAGGAVFTQEAASRPVFINCSFTGNKATTPTGSGAAYGGAMYNRNTTDVIITKCIFTANSALSGGGVIYNNSNSVARINYGVFDSNVCLNAVANAGGGAFQINSGSVYLYNSVFTNNTAGGTAGDGGGAVMAYGGTVYFYNNTLLGNTTQSTTKPNANGISILAGATCYFNNSIAWGNPAGQLHNLGTFNNDHSLIEGTAPALPNLDLDPQFVNAGNPIGADGVWGTADDGLQLTPCSPAANMGDNTMVTEPLDIAGNARVFNTVVDMGAYELQTPVTPLAFTDVVKTYGDADAPIPNFTNCSGLPTTFTIADNTIASIVSGNLHILKAGATTVTAHTINGTPDVTVTLTVNPKQVTVSLIAPVSKVYDGNANATISTANLQFAVGDVAGADDVAMALSSTTALYDTKDVGTGKPVTVPLANISLTGTTAANYVISNTADVSAAIGDITPLAVAITADAQTKVYGDADPALTYTVSPAIAPGDVFTGALTRAAGEDAGVYAISQGSLALSGNYTTTYNGNNLTITAKTITVTVDAKTKVYGDADPALTYTYAPALVGADTFTGSLLRNAGENVGPYAINQGTLALSSNYTLAYIGNTLTITPKTITVTVDAKTKTYGDADPALTYTYTPALVGGDAFSGSLLRTAGENVGPYAINQGTLALNSNYTLAFTGNNFTITAKTITVTVEAKTKVYGDADPALTYTFAPALIGADVFTGSLLRTAGENTGVYPIDQHTLALSANYTLVYIGNDFTITPKTIIVTADAQTKIYGDPDPVFTYTYAPALVGTDVFTGSISRLPGENAGAYAIGQNTLALSSNYTLVYAGADLIINKAVLTVTAVDTTICLSDALAAVPVMYSGFKNGDNASALTSRPGVNIPRYIRAGNYPLTPQGGVSGNYTFNYVNGQLTVLPEPAGSITQTQVGPGIVNTPGVASGIQLNGPAGTGYTYAWSTGETTSTIVVKANAAYQVLVTHPSGCSTRFTTRVLQQTLIIPNIFSPNGDGIHDRWVIENLQNFPGNVVQVYNRYGQAVFKMTNYTPWDGKVNGKEMPVGTYYYIIDPKNGEKPVTGYIDIIR</sequence>
<gene>
    <name evidence="5" type="ORF">A4R26_31725</name>
</gene>
<feature type="domain" description="PKD-like" evidence="4">
    <location>
        <begin position="575"/>
        <end position="653"/>
    </location>
</feature>
<dbReference type="InterPro" id="IPR045828">
    <property type="entry name" value="PKD_Bacteroidetes"/>
</dbReference>
<feature type="domain" description="MBG" evidence="3">
    <location>
        <begin position="1342"/>
        <end position="1411"/>
    </location>
</feature>
<name>A0A1V9EPL7_9BACT</name>
<dbReference type="EMBL" id="LWBP01000239">
    <property type="protein sequence ID" value="OQP47835.1"/>
    <property type="molecule type" value="Genomic_DNA"/>
</dbReference>
<dbReference type="Gene3D" id="3.30.160.710">
    <property type="match status" value="1"/>
</dbReference>
<feature type="domain" description="MBG" evidence="3">
    <location>
        <begin position="1493"/>
        <end position="1563"/>
    </location>
</feature>
<dbReference type="PANTHER" id="PTHR11319:SF35">
    <property type="entry name" value="OUTER MEMBRANE PROTEIN PMPC-RELATED"/>
    <property type="match status" value="1"/>
</dbReference>
<feature type="signal peptide" evidence="1">
    <location>
        <begin position="1"/>
        <end position="22"/>
    </location>
</feature>
<evidence type="ECO:0000313" key="6">
    <source>
        <dbReference type="Proteomes" id="UP000192276"/>
    </source>
</evidence>
<comment type="caution">
    <text evidence="5">The sequence shown here is derived from an EMBL/GenBank/DDBJ whole genome shotgun (WGS) entry which is preliminary data.</text>
</comment>
<reference evidence="6" key="1">
    <citation type="submission" date="2016-04" db="EMBL/GenBank/DDBJ databases">
        <authorList>
            <person name="Chen L."/>
            <person name="Zhuang W."/>
            <person name="Wang G."/>
        </authorList>
    </citation>
    <scope>NUCLEOTIDE SEQUENCE [LARGE SCALE GENOMIC DNA]</scope>
    <source>
        <strain evidence="6">208</strain>
    </source>
</reference>